<dbReference type="RefSeq" id="WP_270140515.1">
    <property type="nucleotide sequence ID" value="NZ_CP115450.1"/>
</dbReference>
<organism evidence="2 3">
    <name type="scientific">Kitasatospora cathayae</name>
    <dbReference type="NCBI Taxonomy" id="3004092"/>
    <lineage>
        <taxon>Bacteria</taxon>
        <taxon>Bacillati</taxon>
        <taxon>Actinomycetota</taxon>
        <taxon>Actinomycetes</taxon>
        <taxon>Kitasatosporales</taxon>
        <taxon>Streptomycetaceae</taxon>
        <taxon>Kitasatospora</taxon>
    </lineage>
</organism>
<name>A0ABY7PXP7_9ACTN</name>
<keyword evidence="3" id="KW-1185">Reference proteome</keyword>
<sequence>MTRLVRRAAVAVLATAAISALAIPTTASAKGDNHIQRRLSPQRR</sequence>
<keyword evidence="1" id="KW-0732">Signal</keyword>
<feature type="chain" id="PRO_5047509569" evidence="1">
    <location>
        <begin position="23"/>
        <end position="44"/>
    </location>
</feature>
<protein>
    <submittedName>
        <fullName evidence="2">Uncharacterized protein</fullName>
    </submittedName>
</protein>
<accession>A0ABY7PXP7</accession>
<dbReference type="Proteomes" id="UP001212821">
    <property type="component" value="Chromosome"/>
</dbReference>
<evidence type="ECO:0000313" key="2">
    <source>
        <dbReference type="EMBL" id="WBP84937.1"/>
    </source>
</evidence>
<evidence type="ECO:0000313" key="3">
    <source>
        <dbReference type="Proteomes" id="UP001212821"/>
    </source>
</evidence>
<gene>
    <name evidence="2" type="ORF">O1G21_03115</name>
</gene>
<proteinExistence type="predicted"/>
<feature type="signal peptide" evidence="1">
    <location>
        <begin position="1"/>
        <end position="22"/>
    </location>
</feature>
<reference evidence="3" key="1">
    <citation type="submission" date="2022-12" db="EMBL/GenBank/DDBJ databases">
        <authorList>
            <person name="Mo P."/>
        </authorList>
    </citation>
    <scope>NUCLEOTIDE SEQUENCE [LARGE SCALE GENOMIC DNA]</scope>
    <source>
        <strain evidence="3">HUAS 3-15</strain>
    </source>
</reference>
<dbReference type="EMBL" id="CP115450">
    <property type="protein sequence ID" value="WBP84937.1"/>
    <property type="molecule type" value="Genomic_DNA"/>
</dbReference>
<evidence type="ECO:0000256" key="1">
    <source>
        <dbReference type="SAM" id="SignalP"/>
    </source>
</evidence>